<dbReference type="SMART" id="SM00822">
    <property type="entry name" value="PKS_KR"/>
    <property type="match status" value="1"/>
</dbReference>
<dbReference type="Pfam" id="PF02801">
    <property type="entry name" value="Ketoacyl-synt_C"/>
    <property type="match status" value="1"/>
</dbReference>
<dbReference type="PANTHER" id="PTHR43775">
    <property type="entry name" value="FATTY ACID SYNTHASE"/>
    <property type="match status" value="1"/>
</dbReference>
<gene>
    <name evidence="6" type="ORF">SCF082_LOCUS46511</name>
    <name evidence="7" type="ORF">SCF082_LOCUS46529</name>
</gene>
<evidence type="ECO:0000313" key="6">
    <source>
        <dbReference type="EMBL" id="CAK9099311.1"/>
    </source>
</evidence>
<dbReference type="InterPro" id="IPR020841">
    <property type="entry name" value="PKS_Beta-ketoAc_synthase_dom"/>
</dbReference>
<evidence type="ECO:0000259" key="4">
    <source>
        <dbReference type="PROSITE" id="PS50075"/>
    </source>
</evidence>
<dbReference type="EMBL" id="CAXAMM010041429">
    <property type="protein sequence ID" value="CAK9099352.1"/>
    <property type="molecule type" value="Genomic_DNA"/>
</dbReference>
<dbReference type="InterPro" id="IPR014030">
    <property type="entry name" value="Ketoacyl_synth_N"/>
</dbReference>
<dbReference type="SMART" id="SM00823">
    <property type="entry name" value="PKS_PP"/>
    <property type="match status" value="1"/>
</dbReference>
<dbReference type="Gene3D" id="3.40.47.10">
    <property type="match status" value="1"/>
</dbReference>
<dbReference type="InterPro" id="IPR020806">
    <property type="entry name" value="PKS_PP-bd"/>
</dbReference>
<dbReference type="InterPro" id="IPR050091">
    <property type="entry name" value="PKS_NRPS_Biosynth_Enz"/>
</dbReference>
<reference evidence="7 8" key="1">
    <citation type="submission" date="2024-02" db="EMBL/GenBank/DDBJ databases">
        <authorList>
            <person name="Chen Y."/>
            <person name="Shah S."/>
            <person name="Dougan E. K."/>
            <person name="Thang M."/>
            <person name="Chan C."/>
        </authorList>
    </citation>
    <scope>NUCLEOTIDE SEQUENCE [LARGE SCALE GENOMIC DNA]</scope>
</reference>
<dbReference type="SUPFAM" id="SSF47336">
    <property type="entry name" value="ACP-like"/>
    <property type="match status" value="1"/>
</dbReference>
<dbReference type="Pfam" id="PF08659">
    <property type="entry name" value="KR"/>
    <property type="match status" value="1"/>
</dbReference>
<feature type="domain" description="Ketosynthase family 3 (KS3)" evidence="5">
    <location>
        <begin position="478"/>
        <end position="915"/>
    </location>
</feature>
<proteinExistence type="predicted"/>
<keyword evidence="1" id="KW-0596">Phosphopantetheine</keyword>
<dbReference type="PROSITE" id="PS52004">
    <property type="entry name" value="KS3_2"/>
    <property type="match status" value="1"/>
</dbReference>
<dbReference type="EMBL" id="CAXAMM010041418">
    <property type="protein sequence ID" value="CAK9099311.1"/>
    <property type="molecule type" value="Genomic_DNA"/>
</dbReference>
<dbReference type="SMART" id="SM00825">
    <property type="entry name" value="PKS_KS"/>
    <property type="match status" value="1"/>
</dbReference>
<dbReference type="Pfam" id="PF16197">
    <property type="entry name" value="KAsynt_C_assoc"/>
    <property type="match status" value="1"/>
</dbReference>
<dbReference type="Pfam" id="PF00550">
    <property type="entry name" value="PP-binding"/>
    <property type="match status" value="1"/>
</dbReference>
<keyword evidence="8" id="KW-1185">Reference proteome</keyword>
<dbReference type="InterPro" id="IPR036291">
    <property type="entry name" value="NAD(P)-bd_dom_sf"/>
</dbReference>
<dbReference type="Gene3D" id="3.40.50.720">
    <property type="entry name" value="NAD(P)-binding Rossmann-like Domain"/>
    <property type="match status" value="2"/>
</dbReference>
<dbReference type="InterPro" id="IPR032821">
    <property type="entry name" value="PKS_assoc"/>
</dbReference>
<accession>A0ABP0RJG7</accession>
<dbReference type="InterPro" id="IPR018201">
    <property type="entry name" value="Ketoacyl_synth_AS"/>
</dbReference>
<organism evidence="7 8">
    <name type="scientific">Durusdinium trenchii</name>
    <dbReference type="NCBI Taxonomy" id="1381693"/>
    <lineage>
        <taxon>Eukaryota</taxon>
        <taxon>Sar</taxon>
        <taxon>Alveolata</taxon>
        <taxon>Dinophyceae</taxon>
        <taxon>Suessiales</taxon>
        <taxon>Symbiodiniaceae</taxon>
        <taxon>Durusdinium</taxon>
    </lineage>
</organism>
<dbReference type="InterPro" id="IPR009081">
    <property type="entry name" value="PP-bd_ACP"/>
</dbReference>
<comment type="caution">
    <text evidence="7">The sequence shown here is derived from an EMBL/GenBank/DDBJ whole genome shotgun (WGS) entry which is preliminary data.</text>
</comment>
<keyword evidence="3" id="KW-0808">Transferase</keyword>
<evidence type="ECO:0000256" key="1">
    <source>
        <dbReference type="ARBA" id="ARBA00022450"/>
    </source>
</evidence>
<dbReference type="Proteomes" id="UP001642464">
    <property type="component" value="Unassembled WGS sequence"/>
</dbReference>
<evidence type="ECO:0000313" key="8">
    <source>
        <dbReference type="Proteomes" id="UP001642464"/>
    </source>
</evidence>
<feature type="domain" description="Carrier" evidence="4">
    <location>
        <begin position="381"/>
        <end position="459"/>
    </location>
</feature>
<evidence type="ECO:0000256" key="2">
    <source>
        <dbReference type="ARBA" id="ARBA00022553"/>
    </source>
</evidence>
<evidence type="ECO:0000259" key="5">
    <source>
        <dbReference type="PROSITE" id="PS52004"/>
    </source>
</evidence>
<dbReference type="CDD" id="cd00833">
    <property type="entry name" value="PKS"/>
    <property type="match status" value="1"/>
</dbReference>
<dbReference type="SUPFAM" id="SSF51735">
    <property type="entry name" value="NAD(P)-binding Rossmann-fold domains"/>
    <property type="match status" value="2"/>
</dbReference>
<dbReference type="InterPro" id="IPR036736">
    <property type="entry name" value="ACP-like_sf"/>
</dbReference>
<dbReference type="InterPro" id="IPR016039">
    <property type="entry name" value="Thiolase-like"/>
</dbReference>
<evidence type="ECO:0000313" key="7">
    <source>
        <dbReference type="EMBL" id="CAK9099352.1"/>
    </source>
</evidence>
<dbReference type="Gene3D" id="1.10.1200.10">
    <property type="entry name" value="ACP-like"/>
    <property type="match status" value="1"/>
</dbReference>
<sequence>MAPLWGLARALRAERPDLKVEVLDLALSEVSAGAACVVCVSTESTIAIPRRPVTCGGREPCKVELPALLPLLRQDPELAVREGRRLAPRLADATAAMPETLSFSQSQGCHLLSGGTGALGLVFGAWLAEKGARHLALMSRSGRVTDESLLGLFEKVQKLADVHVLKGDIAKKEDVKTVMQQANKLGKLKGLWHAAGILDDHLMADLQQEHLQNVLLPKMDGTLHLHNHAKEMKLELSHFVLFSSVAAMLGTAGQGNYCAANAFLDAFAAYRRQHDLPAVSVQWGPWAEVGMAARAGTSESVVLRIALQEGLQAMDNILGAQATSHLGAYVGVARIKWRSFLAQMPRLPSFLENFQQYAPKDAKKGGLVAKGAAPSRDLVRIGIENVLKEVLGPLAAIRSGDDSLEDFSSPLMDMGLDSLAAVEFRNRVQASFEGVRLSSTVMFDYPTVADLTDFILSQFAPDDDADGAVLGGDLSAAREPLSMLGLAGRYPGMSAQTLRFEEFWSFLLSGQDPICEIPIERFDVDELFEEDRGVPGKVYVREGGFIPGVEEFDAAFFGIAEPEARSMDTHQRLQTETAYESFYNSGFTKETLANVECGVFMGCCTLTGITVDYEDIGPFTNIGSGLSGMSGRISHALGLRGPCFTIDTACSSTLVAMDCAVQASRLGRQELACVAGTNLQLRTDMWVGFCKMTGLAGDGRCKTFDQSADGFGRSEGSGSVILRLKAAANAKGESGLTLTRGSCVNQDGRSATITAPSGPAQQRALQNSLRDSELSALEVSLVECHGTGTALGDPIEVGAQEKIYGKEPRRPRGVIMGRDDRADQDQLILAAAKSVIAHLEGAAGVAGITKLVKMLEHKMVPPNLHLKKLNPNIDLSNFACCIPDKVMDWAVTGSRCAGVSSFGFSGTNSHVNLQEAPTEELQATLQQLGERPVMSWSRSDLSYKDWAKQLWWGISWQPLPASTATVNEAGEWLVLGGGSLVKDAAEKVLPKATVLGMECLASTEKVDELLAKPYAGLIFAEALKAEDPTLQGPTLASLLRLVQGLALKSSTKLLLLTSGAQSAVGGAVGRGLLGAGVWGFARSVRLEVPHVQLKIVDLPADQSLAELLPTDSSFAPFCLLQELCPAWASDEDVAAQQAEIAYINGERCAPRLRTTPVPAGSKRLEILGCSGSRCI</sequence>
<dbReference type="PROSITE" id="PS50075">
    <property type="entry name" value="CARRIER"/>
    <property type="match status" value="1"/>
</dbReference>
<dbReference type="PROSITE" id="PS00606">
    <property type="entry name" value="KS3_1"/>
    <property type="match status" value="1"/>
</dbReference>
<keyword evidence="2" id="KW-0597">Phosphoprotein</keyword>
<dbReference type="SUPFAM" id="SSF53901">
    <property type="entry name" value="Thiolase-like"/>
    <property type="match status" value="1"/>
</dbReference>
<dbReference type="InterPro" id="IPR013968">
    <property type="entry name" value="PKS_KR"/>
</dbReference>
<dbReference type="InterPro" id="IPR014031">
    <property type="entry name" value="Ketoacyl_synth_C"/>
</dbReference>
<dbReference type="InterPro" id="IPR057326">
    <property type="entry name" value="KR_dom"/>
</dbReference>
<name>A0ABP0RJG7_9DINO</name>
<dbReference type="Pfam" id="PF00109">
    <property type="entry name" value="ketoacyl-synt"/>
    <property type="match status" value="1"/>
</dbReference>
<evidence type="ECO:0000256" key="3">
    <source>
        <dbReference type="ARBA" id="ARBA00022679"/>
    </source>
</evidence>
<dbReference type="PANTHER" id="PTHR43775:SF37">
    <property type="entry name" value="SI:DKEY-61P9.11"/>
    <property type="match status" value="1"/>
</dbReference>
<protein>
    <submittedName>
        <fullName evidence="7">Mycoketide-CoA synthase (Polyketide synthase Pks12)</fullName>
    </submittedName>
</protein>